<dbReference type="InterPro" id="IPR004821">
    <property type="entry name" value="Cyt_trans-like"/>
</dbReference>
<proteinExistence type="predicted"/>
<dbReference type="PANTHER" id="PTHR46969:SF1">
    <property type="entry name" value="BIFUNCTIONAL PROTEIN HLDE"/>
    <property type="match status" value="1"/>
</dbReference>
<sequence length="519" mass="56526">MTAPSPTQPPANAAAKINTLEDIGKAVEMARAEGRRVVLAHGVFDILHIGHIRHLEEARSHGDLLVVSVTPDRFVNKGPGRPVFGELVRAEMLAALSFVDHVGLNVGPTAEPAIQAIKPDVYVKGSDYADMASDVTGKIVDERRAVERFGGKVVFTDDVTHSSSSLINRFFNPFEPHVRQFVEGLRARDEQQEILDLIDRVETMRILVVGDAIIDEYRYVTPMGRAPKENLVTVLNQSSEVFAGGVFATANHVSTFCRQVDVLTVFGAQDSYREFVEGKLNPNVGLIGLERSDAPTTRKSRYIDAASVRKLFETYHMVDKPVADDVEQQINGRLAEIAGDYDVVIVNDFGHGMIKPSTIDMLTRHARFLAVNTQTNSANYGFNLITKYPRPDYICIDALEARLAIGDQHGSVEDLITRGLALQQPKSKIAVTHGRIGCQVYAPDEATTQIPAFADRVADTMGAGDAFLAITAPLVAAGGRMRTVGFLGNIAGAIQVGIVGHRTSVDKVMMIKAVISMLK</sequence>
<dbReference type="InterPro" id="IPR014729">
    <property type="entry name" value="Rossmann-like_a/b/a_fold"/>
</dbReference>
<dbReference type="PANTHER" id="PTHR46969">
    <property type="entry name" value="BIFUNCTIONAL PROTEIN HLDE"/>
    <property type="match status" value="1"/>
</dbReference>
<keyword evidence="1" id="KW-0511">Multifunctional enzyme</keyword>
<dbReference type="RefSeq" id="WP_093154086.1">
    <property type="nucleotide sequence ID" value="NZ_FNBW01000018.1"/>
</dbReference>
<evidence type="ECO:0000313" key="6">
    <source>
        <dbReference type="Proteomes" id="UP000198615"/>
    </source>
</evidence>
<reference evidence="5 6" key="1">
    <citation type="submission" date="2016-10" db="EMBL/GenBank/DDBJ databases">
        <authorList>
            <person name="Varghese N."/>
            <person name="Submissions S."/>
        </authorList>
    </citation>
    <scope>NUCLEOTIDE SEQUENCE [LARGE SCALE GENOMIC DNA]</scope>
    <source>
        <strain evidence="5 6">DSM 18839</strain>
    </source>
</reference>
<dbReference type="Gene3D" id="3.40.1190.20">
    <property type="match status" value="1"/>
</dbReference>
<evidence type="ECO:0000256" key="2">
    <source>
        <dbReference type="ARBA" id="ARBA00023277"/>
    </source>
</evidence>
<organism evidence="5 6">
    <name type="scientific">Thalassobaculum litoreum DSM 18839</name>
    <dbReference type="NCBI Taxonomy" id="1123362"/>
    <lineage>
        <taxon>Bacteria</taxon>
        <taxon>Pseudomonadati</taxon>
        <taxon>Pseudomonadota</taxon>
        <taxon>Alphaproteobacteria</taxon>
        <taxon>Rhodospirillales</taxon>
        <taxon>Thalassobaculaceae</taxon>
        <taxon>Thalassobaculum</taxon>
    </lineage>
</organism>
<dbReference type="SUPFAM" id="SSF53613">
    <property type="entry name" value="Ribokinase-like"/>
    <property type="match status" value="1"/>
</dbReference>
<dbReference type="Gene3D" id="3.40.50.620">
    <property type="entry name" value="HUPs"/>
    <property type="match status" value="1"/>
</dbReference>
<dbReference type="Pfam" id="PF01467">
    <property type="entry name" value="CTP_transf_like"/>
    <property type="match status" value="1"/>
</dbReference>
<name>A0A8G2BM11_9PROT</name>
<evidence type="ECO:0000313" key="5">
    <source>
        <dbReference type="EMBL" id="SDG47490.1"/>
    </source>
</evidence>
<gene>
    <name evidence="5" type="ORF">SAMN05660686_04547</name>
</gene>
<accession>A0A8G2BM11</accession>
<dbReference type="InterPro" id="IPR029056">
    <property type="entry name" value="Ribokinase-like"/>
</dbReference>
<feature type="domain" description="Carbohydrate kinase PfkB" evidence="3">
    <location>
        <begin position="389"/>
        <end position="506"/>
    </location>
</feature>
<comment type="caution">
    <text evidence="5">The sequence shown here is derived from an EMBL/GenBank/DDBJ whole genome shotgun (WGS) entry which is preliminary data.</text>
</comment>
<dbReference type="EMBL" id="FNBW01000018">
    <property type="protein sequence ID" value="SDG47490.1"/>
    <property type="molecule type" value="Genomic_DNA"/>
</dbReference>
<keyword evidence="6" id="KW-1185">Reference proteome</keyword>
<keyword evidence="2" id="KW-0119">Carbohydrate metabolism</keyword>
<dbReference type="InterPro" id="IPR011611">
    <property type="entry name" value="PfkB_dom"/>
</dbReference>
<protein>
    <submittedName>
        <fullName evidence="5">RfaE bifunctional protein, domain II</fullName>
    </submittedName>
</protein>
<dbReference type="NCBIfam" id="TIGR00125">
    <property type="entry name" value="cyt_tran_rel"/>
    <property type="match status" value="1"/>
</dbReference>
<dbReference type="GO" id="GO:0005829">
    <property type="term" value="C:cytosol"/>
    <property type="evidence" value="ECO:0007669"/>
    <property type="project" value="TreeGrafter"/>
</dbReference>
<dbReference type="OrthoDB" id="9802794at2"/>
<dbReference type="Proteomes" id="UP000198615">
    <property type="component" value="Unassembled WGS sequence"/>
</dbReference>
<dbReference type="Pfam" id="PF00294">
    <property type="entry name" value="PfkB"/>
    <property type="match status" value="1"/>
</dbReference>
<dbReference type="GO" id="GO:0033785">
    <property type="term" value="F:heptose 7-phosphate kinase activity"/>
    <property type="evidence" value="ECO:0007669"/>
    <property type="project" value="TreeGrafter"/>
</dbReference>
<evidence type="ECO:0000259" key="3">
    <source>
        <dbReference type="Pfam" id="PF00294"/>
    </source>
</evidence>
<dbReference type="AlphaFoldDB" id="A0A8G2BM11"/>
<dbReference type="SUPFAM" id="SSF52374">
    <property type="entry name" value="Nucleotidylyl transferase"/>
    <property type="match status" value="1"/>
</dbReference>
<evidence type="ECO:0000259" key="4">
    <source>
        <dbReference type="Pfam" id="PF01467"/>
    </source>
</evidence>
<feature type="domain" description="Cytidyltransferase-like" evidence="4">
    <location>
        <begin position="40"/>
        <end position="149"/>
    </location>
</feature>
<dbReference type="GO" id="GO:0033786">
    <property type="term" value="F:heptose-1-phosphate adenylyltransferase activity"/>
    <property type="evidence" value="ECO:0007669"/>
    <property type="project" value="TreeGrafter"/>
</dbReference>
<evidence type="ECO:0000256" key="1">
    <source>
        <dbReference type="ARBA" id="ARBA00023268"/>
    </source>
</evidence>